<name>A0A9W3K9J4_BACTU</name>
<dbReference type="KEGG" id="bthu:YBT1518_01430"/>
<protein>
    <recommendedName>
        <fullName evidence="3">Bacterial transcription activator effector binding domain-containing protein</fullName>
    </recommendedName>
</protein>
<gene>
    <name evidence="1" type="ORF">YBT1518_01430</name>
</gene>
<proteinExistence type="predicted"/>
<dbReference type="Proteomes" id="UP000018566">
    <property type="component" value="Chromosome"/>
</dbReference>
<dbReference type="AlphaFoldDB" id="A0A9W3K9J4"/>
<evidence type="ECO:0000313" key="1">
    <source>
        <dbReference type="EMBL" id="AHA69516.1"/>
    </source>
</evidence>
<evidence type="ECO:0000313" key="2">
    <source>
        <dbReference type="Proteomes" id="UP000018566"/>
    </source>
</evidence>
<reference evidence="1 2" key="1">
    <citation type="submission" date="2013-05" db="EMBL/GenBank/DDBJ databases">
        <title>Complete genome sequence of Bacillus thuringiensis YBT-1518, a typical strain with high toxicity to nematode.</title>
        <authorList>
            <person name="Wang P."/>
            <person name="Zhang C."/>
            <person name="Guo M."/>
            <person name="Guo S."/>
            <person name="Zhu Y."/>
            <person name="Zheng J."/>
            <person name="Zhu L."/>
            <person name="Ruan L."/>
            <person name="Peng D."/>
            <person name="Sun M."/>
        </authorList>
    </citation>
    <scope>NUCLEOTIDE SEQUENCE [LARGE SCALE GENOMIC DNA]</scope>
    <source>
        <strain evidence="1 2">YBT-1518</strain>
    </source>
</reference>
<organism evidence="1 2">
    <name type="scientific">Bacillus thuringiensis YBT-1518</name>
    <dbReference type="NCBI Taxonomy" id="529122"/>
    <lineage>
        <taxon>Bacteria</taxon>
        <taxon>Bacillati</taxon>
        <taxon>Bacillota</taxon>
        <taxon>Bacilli</taxon>
        <taxon>Bacillales</taxon>
        <taxon>Bacillaceae</taxon>
        <taxon>Bacillus</taxon>
        <taxon>Bacillus cereus group</taxon>
    </lineage>
</organism>
<dbReference type="RefSeq" id="WP_023520884.1">
    <property type="nucleotide sequence ID" value="NC_022873.1"/>
</dbReference>
<sequence length="158" mass="18307">MSTVEKIDVRGKKTLKLTNALIAKISNASPMEVQKRSHMMQNYIKSHGKSIVGPLVNHSYPEMNGDGQVQIHIELIMQLDSPLHTLDKTYEFSKQLKIENCLFARFYEKEENIRFAYFKLNVHAFENDMKLNGESYTVYVKQNSDTLMADIFMPLQDE</sequence>
<dbReference type="EMBL" id="CP005935">
    <property type="protein sequence ID" value="AHA69516.1"/>
    <property type="molecule type" value="Genomic_DNA"/>
</dbReference>
<evidence type="ECO:0008006" key="3">
    <source>
        <dbReference type="Google" id="ProtNLM"/>
    </source>
</evidence>
<accession>A0A9W3K9J4</accession>